<gene>
    <name evidence="3" type="ORF">SARC_01104</name>
</gene>
<dbReference type="GO" id="GO:0005524">
    <property type="term" value="F:ATP binding"/>
    <property type="evidence" value="ECO:0007669"/>
    <property type="project" value="InterPro"/>
</dbReference>
<dbReference type="GO" id="GO:0016787">
    <property type="term" value="F:hydrolase activity"/>
    <property type="evidence" value="ECO:0007669"/>
    <property type="project" value="UniProtKB-KW"/>
</dbReference>
<dbReference type="InterPro" id="IPR027417">
    <property type="entry name" value="P-loop_NTPase"/>
</dbReference>
<dbReference type="RefSeq" id="XP_014160672.1">
    <property type="nucleotide sequence ID" value="XM_014305197.1"/>
</dbReference>
<feature type="domain" description="RAD3-like helicase DEAD" evidence="2">
    <location>
        <begin position="26"/>
        <end position="62"/>
    </location>
</feature>
<protein>
    <recommendedName>
        <fullName evidence="2">RAD3-like helicase DEAD domain-containing protein</fullName>
    </recommendedName>
</protein>
<dbReference type="GeneID" id="25901608"/>
<dbReference type="GO" id="GO:0003678">
    <property type="term" value="F:DNA helicase activity"/>
    <property type="evidence" value="ECO:0007669"/>
    <property type="project" value="InterPro"/>
</dbReference>
<evidence type="ECO:0000259" key="2">
    <source>
        <dbReference type="Pfam" id="PF06733"/>
    </source>
</evidence>
<dbReference type="Gene3D" id="3.40.50.300">
    <property type="entry name" value="P-loop containing nucleotide triphosphate hydrolases"/>
    <property type="match status" value="1"/>
</dbReference>
<accession>A0A0L0GCM9</accession>
<evidence type="ECO:0000313" key="3">
    <source>
        <dbReference type="EMBL" id="KNC86770.1"/>
    </source>
</evidence>
<keyword evidence="1" id="KW-0378">Hydrolase</keyword>
<dbReference type="EMBL" id="KQ241637">
    <property type="protein sequence ID" value="KNC86770.1"/>
    <property type="molecule type" value="Genomic_DNA"/>
</dbReference>
<dbReference type="PROSITE" id="PS00690">
    <property type="entry name" value="DEAH_ATP_HELICASE"/>
    <property type="match status" value="1"/>
</dbReference>
<dbReference type="InterPro" id="IPR002464">
    <property type="entry name" value="DNA/RNA_helicase_DEAH_CS"/>
</dbReference>
<dbReference type="OrthoDB" id="267079at2759"/>
<dbReference type="eggNOG" id="KOG1133">
    <property type="taxonomic scope" value="Eukaryota"/>
</dbReference>
<dbReference type="InterPro" id="IPR045028">
    <property type="entry name" value="DinG/Rad3-like"/>
</dbReference>
<dbReference type="Pfam" id="PF06733">
    <property type="entry name" value="DEAD_2"/>
    <property type="match status" value="1"/>
</dbReference>
<dbReference type="PANTHER" id="PTHR11472">
    <property type="entry name" value="DNA REPAIR DEAD HELICASE RAD3/XP-D SUBFAMILY MEMBER"/>
    <property type="match status" value="1"/>
</dbReference>
<proteinExistence type="predicted"/>
<dbReference type="InterPro" id="IPR010614">
    <property type="entry name" value="RAD3-like_helicase_DEAD"/>
</dbReference>
<dbReference type="AlphaFoldDB" id="A0A0L0GCM9"/>
<dbReference type="STRING" id="667725.A0A0L0GCM9"/>
<keyword evidence="4" id="KW-1185">Reference proteome</keyword>
<evidence type="ECO:0000256" key="1">
    <source>
        <dbReference type="ARBA" id="ARBA00022801"/>
    </source>
</evidence>
<evidence type="ECO:0000313" key="4">
    <source>
        <dbReference type="Proteomes" id="UP000054560"/>
    </source>
</evidence>
<reference evidence="3 4" key="1">
    <citation type="submission" date="2011-02" db="EMBL/GenBank/DDBJ databases">
        <title>The Genome Sequence of Sphaeroforma arctica JP610.</title>
        <authorList>
            <consortium name="The Broad Institute Genome Sequencing Platform"/>
            <person name="Russ C."/>
            <person name="Cuomo C."/>
            <person name="Young S.K."/>
            <person name="Zeng Q."/>
            <person name="Gargeya S."/>
            <person name="Alvarado L."/>
            <person name="Berlin A."/>
            <person name="Chapman S.B."/>
            <person name="Chen Z."/>
            <person name="Freedman E."/>
            <person name="Gellesch M."/>
            <person name="Goldberg J."/>
            <person name="Griggs A."/>
            <person name="Gujja S."/>
            <person name="Heilman E."/>
            <person name="Heiman D."/>
            <person name="Howarth C."/>
            <person name="Mehta T."/>
            <person name="Neiman D."/>
            <person name="Pearson M."/>
            <person name="Roberts A."/>
            <person name="Saif S."/>
            <person name="Shea T."/>
            <person name="Shenoy N."/>
            <person name="Sisk P."/>
            <person name="Stolte C."/>
            <person name="Sykes S."/>
            <person name="White J."/>
            <person name="Yandava C."/>
            <person name="Burger G."/>
            <person name="Gray M.W."/>
            <person name="Holland P.W.H."/>
            <person name="King N."/>
            <person name="Lang F.B.F."/>
            <person name="Roger A.J."/>
            <person name="Ruiz-Trillo I."/>
            <person name="Haas B."/>
            <person name="Nusbaum C."/>
            <person name="Birren B."/>
        </authorList>
    </citation>
    <scope>NUCLEOTIDE SEQUENCE [LARGE SCALE GENOMIC DNA]</scope>
    <source>
        <strain evidence="3 4">JP610</strain>
    </source>
</reference>
<sequence>MKTHKKAKYQSICLRVISTTQWIVRTREASGLTLNDSIVIVDEAHNLIDTLLNVYSVHLDLQEVIRANGQLSRYFLKYKTRLSPSNITYIQQLLFIMKKLIKVFAKSIKPSDNAGTKDPASASHIQPVTDFVFALGIDNINLFKLVNYCQKAMLVRKLNGFVDFSEAASAETADPSQPPTYIRRGSALAPIVEFLIAMQGSDCDGRIMVTKETSIETATKHPSKDKNGKLRSLCNSY</sequence>
<dbReference type="PANTHER" id="PTHR11472:SF41">
    <property type="entry name" value="ATP-DEPENDENT DNA HELICASE DDX11-RELATED"/>
    <property type="match status" value="1"/>
</dbReference>
<dbReference type="GO" id="GO:0034085">
    <property type="term" value="P:establishment of sister chromatid cohesion"/>
    <property type="evidence" value="ECO:0007669"/>
    <property type="project" value="TreeGrafter"/>
</dbReference>
<dbReference type="GO" id="GO:0005634">
    <property type="term" value="C:nucleus"/>
    <property type="evidence" value="ECO:0007669"/>
    <property type="project" value="TreeGrafter"/>
</dbReference>
<name>A0A0L0GCM9_9EUKA</name>
<dbReference type="GO" id="GO:0003677">
    <property type="term" value="F:DNA binding"/>
    <property type="evidence" value="ECO:0007669"/>
    <property type="project" value="InterPro"/>
</dbReference>
<organism evidence="3 4">
    <name type="scientific">Sphaeroforma arctica JP610</name>
    <dbReference type="NCBI Taxonomy" id="667725"/>
    <lineage>
        <taxon>Eukaryota</taxon>
        <taxon>Ichthyosporea</taxon>
        <taxon>Ichthyophonida</taxon>
        <taxon>Sphaeroforma</taxon>
    </lineage>
</organism>
<dbReference type="Proteomes" id="UP000054560">
    <property type="component" value="Unassembled WGS sequence"/>
</dbReference>